<feature type="compositionally biased region" description="Low complexity" evidence="1">
    <location>
        <begin position="158"/>
        <end position="171"/>
    </location>
</feature>
<feature type="domain" description="Clr5" evidence="2">
    <location>
        <begin position="22"/>
        <end position="72"/>
    </location>
</feature>
<feature type="compositionally biased region" description="Pro residues" evidence="1">
    <location>
        <begin position="457"/>
        <end position="467"/>
    </location>
</feature>
<sequence>MSQPLTFALDDGEEHEGHRTNRKWIVHRDLMRRLWVDENMNLDQIVEYMREHHNFTPGRRSFQGAFNRWKFPSKARPHAWKNEALVARVRELWENNASHGEMMRVLVERDGYDILDKDLRTLRSRHGFLLHQLGGYVRPKHTKAAKRRRELAAREGRSSQSRSDSESGSSGNEDEEDGEGEDEEAEKRRREEEQRDLQQLQQLHQHNTAEEIKQAEKERRKRQMEIENQERLRTKKRRRHTVARGFLPPDPPGMPPRYPSETTLTEAKQYLQIEDHASYMALREKFMAICNAHGVTKKTICGPEKWEQVKNQLIRESMHLRAVMWDPENMGKKKLAIEVIANDVTKRIRTMNSALTLPQAKQILGLNPLQGGEVRAALYKLLAEENFGPKWEEGMDRYQELKKKWIMSHPALKAVMDGEGIDPAYPQKIRAINLLARDASRRYHEEVVRKGKDPFAPRSPTPEPKPKPPPKPRKVKAPPPPKPAPVPSEAAPGDTGDPPAKKRRGRPPKNPAPAASGHTGARFMPPPDDNGDDDQGLLDAQLGADVAQTIEDDHPFIDEQYIQGYQAAQQALAHAYTEACPGNGLATFIRLHSATRVLFPNCPRQWIHVLEDKTYAELKKAATAKTPNAICYAIEGIVKDGKGGELDLPVTDDMELEIYLEHVQGKGAPIFNVHLVAEEWPPKL</sequence>
<reference evidence="5" key="1">
    <citation type="journal article" date="2023" name="Mol. Phylogenet. Evol.">
        <title>Genome-scale phylogeny and comparative genomics of the fungal order Sordariales.</title>
        <authorList>
            <person name="Hensen N."/>
            <person name="Bonometti L."/>
            <person name="Westerberg I."/>
            <person name="Brannstrom I.O."/>
            <person name="Guillou S."/>
            <person name="Cros-Aarteil S."/>
            <person name="Calhoun S."/>
            <person name="Haridas S."/>
            <person name="Kuo A."/>
            <person name="Mondo S."/>
            <person name="Pangilinan J."/>
            <person name="Riley R."/>
            <person name="LaButti K."/>
            <person name="Andreopoulos B."/>
            <person name="Lipzen A."/>
            <person name="Chen C."/>
            <person name="Yan M."/>
            <person name="Daum C."/>
            <person name="Ng V."/>
            <person name="Clum A."/>
            <person name="Steindorff A."/>
            <person name="Ohm R.A."/>
            <person name="Martin F."/>
            <person name="Silar P."/>
            <person name="Natvig D.O."/>
            <person name="Lalanne C."/>
            <person name="Gautier V."/>
            <person name="Ament-Velasquez S.L."/>
            <person name="Kruys A."/>
            <person name="Hutchinson M.I."/>
            <person name="Powell A.J."/>
            <person name="Barry K."/>
            <person name="Miller A.N."/>
            <person name="Grigoriev I.V."/>
            <person name="Debuchy R."/>
            <person name="Gladieux P."/>
            <person name="Hiltunen Thoren M."/>
            <person name="Johannesson H."/>
        </authorList>
    </citation>
    <scope>NUCLEOTIDE SEQUENCE</scope>
    <source>
        <strain evidence="5">PSN309</strain>
    </source>
</reference>
<evidence type="ECO:0000313" key="5">
    <source>
        <dbReference type="EMBL" id="KAK4191880.1"/>
    </source>
</evidence>
<feature type="domain" description="Tri-helical" evidence="3">
    <location>
        <begin position="360"/>
        <end position="445"/>
    </location>
</feature>
<evidence type="ECO:0000259" key="3">
    <source>
        <dbReference type="Pfam" id="PF24465"/>
    </source>
</evidence>
<feature type="compositionally biased region" description="Basic and acidic residues" evidence="1">
    <location>
        <begin position="207"/>
        <end position="232"/>
    </location>
</feature>
<keyword evidence="6" id="KW-1185">Reference proteome</keyword>
<feature type="domain" description="DUF7767" evidence="4">
    <location>
        <begin position="585"/>
        <end position="676"/>
    </location>
</feature>
<dbReference type="InterPro" id="IPR057940">
    <property type="entry name" value="Tri-helical_dom"/>
</dbReference>
<name>A0AAN6X0Z2_9PEZI</name>
<dbReference type="AlphaFoldDB" id="A0AAN6X0Z2"/>
<feature type="compositionally biased region" description="Basic and acidic residues" evidence="1">
    <location>
        <begin position="185"/>
        <end position="196"/>
    </location>
</feature>
<feature type="compositionally biased region" description="Basic and acidic residues" evidence="1">
    <location>
        <begin position="445"/>
        <end position="455"/>
    </location>
</feature>
<gene>
    <name evidence="5" type="ORF">QBC35DRAFT_374926</name>
</gene>
<dbReference type="PANTHER" id="PTHR38788:SF5">
    <property type="entry name" value="CLR5 DOMAIN-CONTAINING PROTEIN"/>
    <property type="match status" value="1"/>
</dbReference>
<accession>A0AAN6X0Z2</accession>
<feature type="region of interest" description="Disordered" evidence="1">
    <location>
        <begin position="445"/>
        <end position="537"/>
    </location>
</feature>
<proteinExistence type="predicted"/>
<evidence type="ECO:0000256" key="1">
    <source>
        <dbReference type="SAM" id="MobiDB-lite"/>
    </source>
</evidence>
<evidence type="ECO:0000313" key="6">
    <source>
        <dbReference type="Proteomes" id="UP001302126"/>
    </source>
</evidence>
<evidence type="ECO:0000259" key="4">
    <source>
        <dbReference type="Pfam" id="PF24962"/>
    </source>
</evidence>
<feature type="compositionally biased region" description="Low complexity" evidence="1">
    <location>
        <begin position="197"/>
        <end position="206"/>
    </location>
</feature>
<organism evidence="5 6">
    <name type="scientific">Podospora australis</name>
    <dbReference type="NCBI Taxonomy" id="1536484"/>
    <lineage>
        <taxon>Eukaryota</taxon>
        <taxon>Fungi</taxon>
        <taxon>Dikarya</taxon>
        <taxon>Ascomycota</taxon>
        <taxon>Pezizomycotina</taxon>
        <taxon>Sordariomycetes</taxon>
        <taxon>Sordariomycetidae</taxon>
        <taxon>Sordariales</taxon>
        <taxon>Podosporaceae</taxon>
        <taxon>Podospora</taxon>
    </lineage>
</organism>
<reference evidence="5" key="2">
    <citation type="submission" date="2023-05" db="EMBL/GenBank/DDBJ databases">
        <authorList>
            <consortium name="Lawrence Berkeley National Laboratory"/>
            <person name="Steindorff A."/>
            <person name="Hensen N."/>
            <person name="Bonometti L."/>
            <person name="Westerberg I."/>
            <person name="Brannstrom I.O."/>
            <person name="Guillou S."/>
            <person name="Cros-Aarteil S."/>
            <person name="Calhoun S."/>
            <person name="Haridas S."/>
            <person name="Kuo A."/>
            <person name="Mondo S."/>
            <person name="Pangilinan J."/>
            <person name="Riley R."/>
            <person name="Labutti K."/>
            <person name="Andreopoulos B."/>
            <person name="Lipzen A."/>
            <person name="Chen C."/>
            <person name="Yanf M."/>
            <person name="Daum C."/>
            <person name="Ng V."/>
            <person name="Clum A."/>
            <person name="Ohm R."/>
            <person name="Martin F."/>
            <person name="Silar P."/>
            <person name="Natvig D."/>
            <person name="Lalanne C."/>
            <person name="Gautier V."/>
            <person name="Ament-Velasquez S.L."/>
            <person name="Kruys A."/>
            <person name="Hutchinson M.I."/>
            <person name="Powell A.J."/>
            <person name="Barry K."/>
            <person name="Miller A.N."/>
            <person name="Grigoriev I.V."/>
            <person name="Debuchy R."/>
            <person name="Gladieux P."/>
            <person name="Thoren M.H."/>
            <person name="Johannesson H."/>
        </authorList>
    </citation>
    <scope>NUCLEOTIDE SEQUENCE</scope>
    <source>
        <strain evidence="5">PSN309</strain>
    </source>
</reference>
<dbReference type="InterPro" id="IPR025676">
    <property type="entry name" value="Clr5_dom"/>
</dbReference>
<feature type="compositionally biased region" description="Basic residues" evidence="1">
    <location>
        <begin position="139"/>
        <end position="149"/>
    </location>
</feature>
<dbReference type="InterPro" id="IPR056669">
    <property type="entry name" value="DUF7767"/>
</dbReference>
<feature type="compositionally biased region" description="Acidic residues" evidence="1">
    <location>
        <begin position="172"/>
        <end position="184"/>
    </location>
</feature>
<dbReference type="Pfam" id="PF14420">
    <property type="entry name" value="Clr5"/>
    <property type="match status" value="1"/>
</dbReference>
<feature type="compositionally biased region" description="Pro residues" evidence="1">
    <location>
        <begin position="477"/>
        <end position="486"/>
    </location>
</feature>
<evidence type="ECO:0008006" key="7">
    <source>
        <dbReference type="Google" id="ProtNLM"/>
    </source>
</evidence>
<dbReference type="PANTHER" id="PTHR38788">
    <property type="entry name" value="CLR5 DOMAIN-CONTAINING PROTEIN"/>
    <property type="match status" value="1"/>
</dbReference>
<dbReference type="EMBL" id="MU864357">
    <property type="protein sequence ID" value="KAK4191880.1"/>
    <property type="molecule type" value="Genomic_DNA"/>
</dbReference>
<dbReference type="Pfam" id="PF24465">
    <property type="entry name" value="Tri-helical"/>
    <property type="match status" value="2"/>
</dbReference>
<evidence type="ECO:0000259" key="2">
    <source>
        <dbReference type="Pfam" id="PF14420"/>
    </source>
</evidence>
<dbReference type="Proteomes" id="UP001302126">
    <property type="component" value="Unassembled WGS sequence"/>
</dbReference>
<feature type="domain" description="Tri-helical" evidence="3">
    <location>
        <begin position="267"/>
        <end position="351"/>
    </location>
</feature>
<comment type="caution">
    <text evidence="5">The sequence shown here is derived from an EMBL/GenBank/DDBJ whole genome shotgun (WGS) entry which is preliminary data.</text>
</comment>
<protein>
    <recommendedName>
        <fullName evidence="7">Clr5 domain-containing protein</fullName>
    </recommendedName>
</protein>
<feature type="region of interest" description="Disordered" evidence="1">
    <location>
        <begin position="139"/>
        <end position="256"/>
    </location>
</feature>
<dbReference type="Pfam" id="PF24962">
    <property type="entry name" value="DUF7767"/>
    <property type="match status" value="1"/>
</dbReference>
<feature type="compositionally biased region" description="Basic residues" evidence="1">
    <location>
        <begin position="233"/>
        <end position="242"/>
    </location>
</feature>